<sequence>MVKSEDAAVSKDSDEKSLQKRLKRRPYIRSKMREYREKEKLELAYLRAHAQALDAELRHFTKQHQSTRSKHQPSVLSPLSWQHVKDALHGARKAIEADRESLTNQVEDAQEVVREMTTWVAMHRRIPPRPNAATLTWQDVTLLANPTSRQLGKLWIAQQMYFNATNTFKQYGFPAVESTTSAPYLEADCILNDDMWTYCSKNQFIMDARLPFQLLLATFKQHLCHTLLLARSDAQVTLRESEGPTSLHQTVTVNNEAINLLCGCFADEGRAMVVVTQIQQDEMWVHDLPQRHRIMLFELNRLGDGRTVMRMLHSLSQKHTSSGVLPLVDEAKFMGLDLSGIDSEALQMAKYRHARLEYGQTLFYQTRAKTIQLAMANMRTPGASTTI</sequence>
<accession>W4FNG5</accession>
<feature type="compositionally biased region" description="Basic and acidic residues" evidence="1">
    <location>
        <begin position="1"/>
        <end position="18"/>
    </location>
</feature>
<dbReference type="EMBL" id="KI913186">
    <property type="protein sequence ID" value="ETV68389.1"/>
    <property type="molecule type" value="Genomic_DNA"/>
</dbReference>
<evidence type="ECO:0000256" key="1">
    <source>
        <dbReference type="SAM" id="MobiDB-lite"/>
    </source>
</evidence>
<dbReference type="GeneID" id="20817699"/>
<reference evidence="2" key="1">
    <citation type="submission" date="2013-12" db="EMBL/GenBank/DDBJ databases">
        <title>The Genome Sequence of Aphanomyces astaci APO3.</title>
        <authorList>
            <consortium name="The Broad Institute Genomics Platform"/>
            <person name="Russ C."/>
            <person name="Tyler B."/>
            <person name="van West P."/>
            <person name="Dieguez-Uribeondo J."/>
            <person name="Young S.K."/>
            <person name="Zeng Q."/>
            <person name="Gargeya S."/>
            <person name="Fitzgerald M."/>
            <person name="Abouelleil A."/>
            <person name="Alvarado L."/>
            <person name="Chapman S.B."/>
            <person name="Gainer-Dewar J."/>
            <person name="Goldberg J."/>
            <person name="Griggs A."/>
            <person name="Gujja S."/>
            <person name="Hansen M."/>
            <person name="Howarth C."/>
            <person name="Imamovic A."/>
            <person name="Ireland A."/>
            <person name="Larimer J."/>
            <person name="McCowan C."/>
            <person name="Murphy C."/>
            <person name="Pearson M."/>
            <person name="Poon T.W."/>
            <person name="Priest M."/>
            <person name="Roberts A."/>
            <person name="Saif S."/>
            <person name="Shea T."/>
            <person name="Sykes S."/>
            <person name="Wortman J."/>
            <person name="Nusbaum C."/>
            <person name="Birren B."/>
        </authorList>
    </citation>
    <scope>NUCLEOTIDE SEQUENCE [LARGE SCALE GENOMIC DNA]</scope>
    <source>
        <strain evidence="2">APO3</strain>
    </source>
</reference>
<name>W4FNG5_APHAT</name>
<evidence type="ECO:0000313" key="2">
    <source>
        <dbReference type="EMBL" id="ETV68389.1"/>
    </source>
</evidence>
<dbReference type="VEuPathDB" id="FungiDB:H257_15703"/>
<dbReference type="RefSeq" id="XP_009842185.1">
    <property type="nucleotide sequence ID" value="XM_009843883.1"/>
</dbReference>
<feature type="region of interest" description="Disordered" evidence="1">
    <location>
        <begin position="1"/>
        <end position="22"/>
    </location>
</feature>
<protein>
    <submittedName>
        <fullName evidence="2">Uncharacterized protein</fullName>
    </submittedName>
</protein>
<proteinExistence type="predicted"/>
<organism evidence="2">
    <name type="scientific">Aphanomyces astaci</name>
    <name type="common">Crayfish plague agent</name>
    <dbReference type="NCBI Taxonomy" id="112090"/>
    <lineage>
        <taxon>Eukaryota</taxon>
        <taxon>Sar</taxon>
        <taxon>Stramenopiles</taxon>
        <taxon>Oomycota</taxon>
        <taxon>Saprolegniomycetes</taxon>
        <taxon>Saprolegniales</taxon>
        <taxon>Verrucalvaceae</taxon>
        <taxon>Aphanomyces</taxon>
    </lineage>
</organism>
<dbReference type="AlphaFoldDB" id="W4FNG5"/>
<dbReference type="OrthoDB" id="10466753at2759"/>
<gene>
    <name evidence="2" type="ORF">H257_15703</name>
</gene>